<protein>
    <submittedName>
        <fullName evidence="1">Uncharacterized protein</fullName>
    </submittedName>
</protein>
<keyword evidence="2" id="KW-1185">Reference proteome</keyword>
<evidence type="ECO:0000313" key="2">
    <source>
        <dbReference type="Proteomes" id="UP001500124"/>
    </source>
</evidence>
<accession>A0ABP9LKL7</accession>
<gene>
    <name evidence="1" type="ORF">GCM10023336_70780</name>
</gene>
<dbReference type="RefSeq" id="WP_345672132.1">
    <property type="nucleotide sequence ID" value="NZ_BAABKC010000128.1"/>
</dbReference>
<sequence length="58" mass="6429">MDGGKIQAEEAGEWLRTNLRDAPDPKVNLSIEGDEVDSATHRRVLEILFRPRADGVAL</sequence>
<comment type="caution">
    <text evidence="1">The sequence shown here is derived from an EMBL/GenBank/DDBJ whole genome shotgun (WGS) entry which is preliminary data.</text>
</comment>
<dbReference type="EMBL" id="BAABKC010000128">
    <property type="protein sequence ID" value="GAA5078762.1"/>
    <property type="molecule type" value="Genomic_DNA"/>
</dbReference>
<proteinExistence type="predicted"/>
<organism evidence="1 2">
    <name type="scientific">Streptomyces similanensis</name>
    <dbReference type="NCBI Taxonomy" id="1274988"/>
    <lineage>
        <taxon>Bacteria</taxon>
        <taxon>Bacillati</taxon>
        <taxon>Actinomycetota</taxon>
        <taxon>Actinomycetes</taxon>
        <taxon>Kitasatosporales</taxon>
        <taxon>Streptomycetaceae</taxon>
        <taxon>Streptomyces</taxon>
    </lineage>
</organism>
<evidence type="ECO:0000313" key="1">
    <source>
        <dbReference type="EMBL" id="GAA5078762.1"/>
    </source>
</evidence>
<dbReference type="Proteomes" id="UP001500124">
    <property type="component" value="Unassembled WGS sequence"/>
</dbReference>
<reference evidence="2" key="1">
    <citation type="journal article" date="2019" name="Int. J. Syst. Evol. Microbiol.">
        <title>The Global Catalogue of Microorganisms (GCM) 10K type strain sequencing project: providing services to taxonomists for standard genome sequencing and annotation.</title>
        <authorList>
            <consortium name="The Broad Institute Genomics Platform"/>
            <consortium name="The Broad Institute Genome Sequencing Center for Infectious Disease"/>
            <person name="Wu L."/>
            <person name="Ma J."/>
        </authorList>
    </citation>
    <scope>NUCLEOTIDE SEQUENCE [LARGE SCALE GENOMIC DNA]</scope>
    <source>
        <strain evidence="2">JCM 18410</strain>
    </source>
</reference>
<name>A0ABP9LKL7_9ACTN</name>